<dbReference type="InterPro" id="IPR045179">
    <property type="entry name" value="YgfZ/GcvT"/>
</dbReference>
<feature type="domain" description="GCVT N-terminal" evidence="1">
    <location>
        <begin position="12"/>
        <end position="114"/>
    </location>
</feature>
<gene>
    <name evidence="2" type="ORF">ABVT43_03095</name>
</gene>
<dbReference type="SUPFAM" id="SSF103025">
    <property type="entry name" value="Folate-binding domain"/>
    <property type="match status" value="1"/>
</dbReference>
<dbReference type="InterPro" id="IPR017703">
    <property type="entry name" value="YgfZ/GCV_T_CS"/>
</dbReference>
<dbReference type="Pfam" id="PF01571">
    <property type="entry name" value="GCV_T"/>
    <property type="match status" value="1"/>
</dbReference>
<dbReference type="PANTHER" id="PTHR22602">
    <property type="entry name" value="TRANSFERASE CAF17, MITOCHONDRIAL-RELATED"/>
    <property type="match status" value="1"/>
</dbReference>
<dbReference type="PIRSF" id="PIRSF006487">
    <property type="entry name" value="GcvT"/>
    <property type="match status" value="1"/>
</dbReference>
<accession>A0ABV2BQA8</accession>
<dbReference type="NCBIfam" id="TIGR03317">
    <property type="entry name" value="ygfZ_signature"/>
    <property type="match status" value="1"/>
</dbReference>
<proteinExistence type="predicted"/>
<keyword evidence="3" id="KW-1185">Reference proteome</keyword>
<comment type="caution">
    <text evidence="2">The sequence shown here is derived from an EMBL/GenBank/DDBJ whole genome shotgun (WGS) entry which is preliminary data.</text>
</comment>
<protein>
    <recommendedName>
        <fullName evidence="1">GCVT N-terminal domain-containing protein</fullName>
    </recommendedName>
</protein>
<evidence type="ECO:0000313" key="3">
    <source>
        <dbReference type="Proteomes" id="UP001548189"/>
    </source>
</evidence>
<dbReference type="Gene3D" id="2.40.30.160">
    <property type="match status" value="1"/>
</dbReference>
<evidence type="ECO:0000259" key="1">
    <source>
        <dbReference type="Pfam" id="PF01571"/>
    </source>
</evidence>
<dbReference type="PANTHER" id="PTHR22602:SF0">
    <property type="entry name" value="TRANSFERASE CAF17, MITOCHONDRIAL-RELATED"/>
    <property type="match status" value="1"/>
</dbReference>
<organism evidence="2 3">
    <name type="scientific">Aliikangiella maris</name>
    <dbReference type="NCBI Taxonomy" id="3162458"/>
    <lineage>
        <taxon>Bacteria</taxon>
        <taxon>Pseudomonadati</taxon>
        <taxon>Pseudomonadota</taxon>
        <taxon>Gammaproteobacteria</taxon>
        <taxon>Oceanospirillales</taxon>
        <taxon>Pleioneaceae</taxon>
        <taxon>Aliikangiella</taxon>
    </lineage>
</organism>
<name>A0ABV2BQA8_9GAMM</name>
<dbReference type="Gene3D" id="3.30.70.1400">
    <property type="entry name" value="Aminomethyltransferase beta-barrel domains"/>
    <property type="match status" value="1"/>
</dbReference>
<dbReference type="EMBL" id="JBEVCJ010000002">
    <property type="protein sequence ID" value="MET1254105.1"/>
    <property type="molecule type" value="Genomic_DNA"/>
</dbReference>
<dbReference type="Proteomes" id="UP001548189">
    <property type="component" value="Unassembled WGS sequence"/>
</dbReference>
<evidence type="ECO:0000313" key="2">
    <source>
        <dbReference type="EMBL" id="MET1254105.1"/>
    </source>
</evidence>
<sequence length="301" mass="33834">MNQSLTNLPLPGLAHLSDFGCIEIKGPDSVRFLQGQITTNAENISTIFLSLSAMCNPQGRCVALFFIGKIDDSVILILSRETIEQALANIKKYAVFFKIEINDISDQKQVFGLAAEATSEAVKIPSSVGHEFRIEQLNQPENQIFSFYLVSEKYQSDFDAAVVNFRKCKQGDWLYWLNKNRIPWLDINSQNEFLPHNLNLPELGAVDFNKGCFTGQEVIARMQYKGSLKSHMQLLQTQEPVTVISKSKLWLGDKTVGEVICAAANDENVSILALIKDNYLENKIFRLNNENGPILELISKI</sequence>
<dbReference type="RefSeq" id="WP_353873654.1">
    <property type="nucleotide sequence ID" value="NZ_JBEVCJ010000002.1"/>
</dbReference>
<reference evidence="2 3" key="1">
    <citation type="submission" date="2024-06" db="EMBL/GenBank/DDBJ databases">
        <authorList>
            <person name="Li F."/>
        </authorList>
    </citation>
    <scope>NUCLEOTIDE SEQUENCE [LARGE SCALE GENOMIC DNA]</scope>
    <source>
        <strain evidence="2 3">GXAS 311</strain>
    </source>
</reference>
<dbReference type="InterPro" id="IPR006222">
    <property type="entry name" value="GCVT_N"/>
</dbReference>